<feature type="region of interest" description="Disordered" evidence="1">
    <location>
        <begin position="100"/>
        <end position="135"/>
    </location>
</feature>
<proteinExistence type="predicted"/>
<evidence type="ECO:0000313" key="2">
    <source>
        <dbReference type="EMBL" id="EDT06424.1"/>
    </source>
</evidence>
<accession>B1F817</accession>
<dbReference type="EMBL" id="ABLC01000001">
    <property type="protein sequence ID" value="EDT06424.1"/>
    <property type="molecule type" value="Genomic_DNA"/>
</dbReference>
<evidence type="ECO:0008006" key="4">
    <source>
        <dbReference type="Google" id="ProtNLM"/>
    </source>
</evidence>
<dbReference type="PATRIC" id="fig|396596.7.peg.8018"/>
<comment type="caution">
    <text evidence="2">The sequence shown here is derived from an EMBL/GenBank/DDBJ whole genome shotgun (WGS) entry which is preliminary data.</text>
</comment>
<protein>
    <recommendedName>
        <fullName evidence="4">Transposase</fullName>
    </recommendedName>
</protein>
<reference evidence="2 3" key="1">
    <citation type="submission" date="2008-03" db="EMBL/GenBank/DDBJ databases">
        <title>Sequencing of the draft genome and assembly of Burkholderia ambifaria IOP40-10.</title>
        <authorList>
            <consortium name="US DOE Joint Genome Institute (JGI-PGF)"/>
            <person name="Copeland A."/>
            <person name="Lucas S."/>
            <person name="Lapidus A."/>
            <person name="Glavina del Rio T."/>
            <person name="Dalin E."/>
            <person name="Tice H."/>
            <person name="Bruce D."/>
            <person name="Goodwin L."/>
            <person name="Pitluck S."/>
            <person name="Larimer F."/>
            <person name="Land M.L."/>
            <person name="Hauser L."/>
            <person name="Tiedje J."/>
            <person name="Richardson P."/>
        </authorList>
    </citation>
    <scope>NUCLEOTIDE SEQUENCE [LARGE SCALE GENOMIC DNA]</scope>
    <source>
        <strain evidence="2 3">IOP40-10</strain>
    </source>
</reference>
<dbReference type="Proteomes" id="UP000005463">
    <property type="component" value="Unassembled WGS sequence"/>
</dbReference>
<name>B1F817_9BURK</name>
<gene>
    <name evidence="2" type="ORF">BamIOP4010DRAFT_0176</name>
</gene>
<evidence type="ECO:0000256" key="1">
    <source>
        <dbReference type="SAM" id="MobiDB-lite"/>
    </source>
</evidence>
<sequence>MILVYRYRVKSLNGLLNKQSRTVNYVWNFCNDTRKHALKWNKKWPTGFDLNRLTISSSRELGIHSGTVNATCEQYAKSRSQHRRPYLRYRGRKSLGWVPQQVHASRLAETPERGYRSPDIERSREAGMPAGTGRS</sequence>
<organism evidence="2 3">
    <name type="scientific">Burkholderia ambifaria IOP40-10</name>
    <dbReference type="NCBI Taxonomy" id="396596"/>
    <lineage>
        <taxon>Bacteria</taxon>
        <taxon>Pseudomonadati</taxon>
        <taxon>Pseudomonadota</taxon>
        <taxon>Betaproteobacteria</taxon>
        <taxon>Burkholderiales</taxon>
        <taxon>Burkholderiaceae</taxon>
        <taxon>Burkholderia</taxon>
        <taxon>Burkholderia cepacia complex</taxon>
    </lineage>
</organism>
<feature type="compositionally biased region" description="Basic and acidic residues" evidence="1">
    <location>
        <begin position="109"/>
        <end position="125"/>
    </location>
</feature>
<evidence type="ECO:0000313" key="3">
    <source>
        <dbReference type="Proteomes" id="UP000005463"/>
    </source>
</evidence>
<dbReference type="AlphaFoldDB" id="B1F817"/>